<organism evidence="1 2">
    <name type="scientific">Neobacillus piezotolerans</name>
    <dbReference type="NCBI Taxonomy" id="2259171"/>
    <lineage>
        <taxon>Bacteria</taxon>
        <taxon>Bacillati</taxon>
        <taxon>Bacillota</taxon>
        <taxon>Bacilli</taxon>
        <taxon>Bacillales</taxon>
        <taxon>Bacillaceae</taxon>
        <taxon>Neobacillus</taxon>
    </lineage>
</organism>
<protein>
    <submittedName>
        <fullName evidence="1">Uncharacterized protein</fullName>
    </submittedName>
</protein>
<proteinExistence type="predicted"/>
<evidence type="ECO:0000313" key="2">
    <source>
        <dbReference type="Proteomes" id="UP000257144"/>
    </source>
</evidence>
<sequence>MKKWLLSSIGIAAIIAVLFTFLKNGPTNPVSLGEHINLLASGNSLPANFEEISFQNENHPGNKYLVKKVGNQIGYQKMWSYFGLDSARIPAIDFSKKAVIFIGTYESGSCPYKFEEAAIRAAGEELAIRLAAASGVCTTDASPRTFVIGIEKDASENMRNFVVLQGRKEISVPVLEE</sequence>
<dbReference type="OrthoDB" id="2990781at2"/>
<dbReference type="EMBL" id="QNQT01000002">
    <property type="protein sequence ID" value="RDU37802.1"/>
    <property type="molecule type" value="Genomic_DNA"/>
</dbReference>
<gene>
    <name evidence="1" type="ORF">DRW41_08250</name>
</gene>
<reference evidence="1 2" key="1">
    <citation type="submission" date="2018-07" db="EMBL/GenBank/DDBJ databases">
        <title>Bacillus sp. YLB-04 draft genome sequence.</title>
        <authorList>
            <person name="Yu L."/>
            <person name="Tang X."/>
        </authorList>
    </citation>
    <scope>NUCLEOTIDE SEQUENCE [LARGE SCALE GENOMIC DNA]</scope>
    <source>
        <strain evidence="1 2">YLB-04</strain>
    </source>
</reference>
<comment type="caution">
    <text evidence="1">The sequence shown here is derived from an EMBL/GenBank/DDBJ whole genome shotgun (WGS) entry which is preliminary data.</text>
</comment>
<dbReference type="RefSeq" id="WP_115451472.1">
    <property type="nucleotide sequence ID" value="NZ_QNQT01000002.1"/>
</dbReference>
<evidence type="ECO:0000313" key="1">
    <source>
        <dbReference type="EMBL" id="RDU37802.1"/>
    </source>
</evidence>
<name>A0A3D8GTY0_9BACI</name>
<dbReference type="AlphaFoldDB" id="A0A3D8GTY0"/>
<dbReference type="Proteomes" id="UP000257144">
    <property type="component" value="Unassembled WGS sequence"/>
</dbReference>
<keyword evidence="2" id="KW-1185">Reference proteome</keyword>
<accession>A0A3D8GTY0</accession>